<dbReference type="EMBL" id="LGAV01000003">
    <property type="protein sequence ID" value="KOS14519.1"/>
    <property type="molecule type" value="Genomic_DNA"/>
</dbReference>
<feature type="compositionally biased region" description="Low complexity" evidence="8">
    <location>
        <begin position="52"/>
        <end position="61"/>
    </location>
</feature>
<feature type="compositionally biased region" description="Pro residues" evidence="8">
    <location>
        <begin position="31"/>
        <end position="43"/>
    </location>
</feature>
<dbReference type="GeneID" id="28727520"/>
<dbReference type="InterPro" id="IPR007861">
    <property type="entry name" value="DNA_mismatch_repair_MutS_clamp"/>
</dbReference>
<feature type="compositionally biased region" description="Acidic residues" evidence="8">
    <location>
        <begin position="140"/>
        <end position="153"/>
    </location>
</feature>
<dbReference type="PIRSF" id="PIRSF037677">
    <property type="entry name" value="DNA_mis_repair_Msh6"/>
    <property type="match status" value="1"/>
</dbReference>
<keyword evidence="3 6" id="KW-0227">DNA damage</keyword>
<dbReference type="OrthoDB" id="121051at2759"/>
<dbReference type="InterPro" id="IPR036678">
    <property type="entry name" value="MutS_con_dom_sf"/>
</dbReference>
<feature type="compositionally biased region" description="Basic and acidic residues" evidence="8">
    <location>
        <begin position="234"/>
        <end position="247"/>
    </location>
</feature>
<accession>A0A0M9VPJ2</accession>
<feature type="region of interest" description="Disordered" evidence="8">
    <location>
        <begin position="1"/>
        <end position="247"/>
    </location>
</feature>
<dbReference type="Pfam" id="PF05190">
    <property type="entry name" value="MutS_IV"/>
    <property type="match status" value="1"/>
</dbReference>
<dbReference type="InterPro" id="IPR027417">
    <property type="entry name" value="P-loop_NTPase"/>
</dbReference>
<dbReference type="FunFam" id="3.40.1170.10:FF:000002">
    <property type="entry name" value="DNA mismatch repair protein"/>
    <property type="match status" value="1"/>
</dbReference>
<feature type="compositionally biased region" description="Acidic residues" evidence="8">
    <location>
        <begin position="166"/>
        <end position="194"/>
    </location>
</feature>
<dbReference type="SUPFAM" id="SSF48334">
    <property type="entry name" value="DNA repair protein MutS, domain III"/>
    <property type="match status" value="1"/>
</dbReference>
<evidence type="ECO:0000313" key="10">
    <source>
        <dbReference type="EMBL" id="KOS14519.1"/>
    </source>
</evidence>
<organism evidence="10 11">
    <name type="scientific">Malassezia pachydermatis</name>
    <dbReference type="NCBI Taxonomy" id="77020"/>
    <lineage>
        <taxon>Eukaryota</taxon>
        <taxon>Fungi</taxon>
        <taxon>Dikarya</taxon>
        <taxon>Basidiomycota</taxon>
        <taxon>Ustilaginomycotina</taxon>
        <taxon>Malasseziomycetes</taxon>
        <taxon>Malasseziales</taxon>
        <taxon>Malasseziaceae</taxon>
        <taxon>Malassezia</taxon>
    </lineage>
</organism>
<dbReference type="SUPFAM" id="SSF55271">
    <property type="entry name" value="DNA repair protein MutS, domain I"/>
    <property type="match status" value="1"/>
</dbReference>
<evidence type="ECO:0000313" key="11">
    <source>
        <dbReference type="Proteomes" id="UP000037751"/>
    </source>
</evidence>
<dbReference type="GO" id="GO:0006298">
    <property type="term" value="P:mismatch repair"/>
    <property type="evidence" value="ECO:0007669"/>
    <property type="project" value="InterPro"/>
</dbReference>
<evidence type="ECO:0000256" key="7">
    <source>
        <dbReference type="RuleBase" id="RU003756"/>
    </source>
</evidence>
<dbReference type="SMART" id="SM00534">
    <property type="entry name" value="MUTSac"/>
    <property type="match status" value="1"/>
</dbReference>
<evidence type="ECO:0000256" key="5">
    <source>
        <dbReference type="ARBA" id="ARBA00023125"/>
    </source>
</evidence>
<comment type="similarity">
    <text evidence="1 6 7">Belongs to the DNA mismatch repair MutS family.</text>
</comment>
<dbReference type="SMART" id="SM00533">
    <property type="entry name" value="MUTSd"/>
    <property type="match status" value="1"/>
</dbReference>
<dbReference type="InterPro" id="IPR007695">
    <property type="entry name" value="DNA_mismatch_repair_MutS-lik_N"/>
</dbReference>
<evidence type="ECO:0000256" key="3">
    <source>
        <dbReference type="ARBA" id="ARBA00022763"/>
    </source>
</evidence>
<keyword evidence="5 6" id="KW-0238">DNA-binding</keyword>
<reference evidence="10 11" key="1">
    <citation type="submission" date="2015-07" db="EMBL/GenBank/DDBJ databases">
        <title>Draft Genome Sequence of Malassezia furfur CBS1878 and Malassezia pachydermatis CBS1879.</title>
        <authorList>
            <person name="Triana S."/>
            <person name="Ohm R."/>
            <person name="Gonzalez A."/>
            <person name="DeCock H."/>
            <person name="Restrepo S."/>
            <person name="Celis A."/>
        </authorList>
    </citation>
    <scope>NUCLEOTIDE SEQUENCE [LARGE SCALE GENOMIC DNA]</scope>
    <source>
        <strain evidence="10 11">CBS 1879</strain>
    </source>
</reference>
<dbReference type="Pfam" id="PF00488">
    <property type="entry name" value="MutS_V"/>
    <property type="match status" value="1"/>
</dbReference>
<dbReference type="InterPro" id="IPR000432">
    <property type="entry name" value="DNA_mismatch_repair_MutS_C"/>
</dbReference>
<feature type="compositionally biased region" description="Low complexity" evidence="8">
    <location>
        <begin position="18"/>
        <end position="30"/>
    </location>
</feature>
<dbReference type="PROSITE" id="PS00486">
    <property type="entry name" value="DNA_MISMATCH_REPAIR_2"/>
    <property type="match status" value="1"/>
</dbReference>
<evidence type="ECO:0000256" key="8">
    <source>
        <dbReference type="SAM" id="MobiDB-lite"/>
    </source>
</evidence>
<keyword evidence="2 6" id="KW-0547">Nucleotide-binding</keyword>
<gene>
    <name evidence="10" type="ORF">Malapachy_1135</name>
</gene>
<dbReference type="GO" id="GO:0005524">
    <property type="term" value="F:ATP binding"/>
    <property type="evidence" value="ECO:0007669"/>
    <property type="project" value="UniProtKB-UniRule"/>
</dbReference>
<dbReference type="Gene3D" id="3.40.1170.10">
    <property type="entry name" value="DNA repair protein MutS, domain I"/>
    <property type="match status" value="1"/>
</dbReference>
<evidence type="ECO:0000256" key="2">
    <source>
        <dbReference type="ARBA" id="ARBA00022741"/>
    </source>
</evidence>
<evidence type="ECO:0000256" key="6">
    <source>
        <dbReference type="PIRNR" id="PIRNR037677"/>
    </source>
</evidence>
<evidence type="ECO:0000256" key="4">
    <source>
        <dbReference type="ARBA" id="ARBA00022840"/>
    </source>
</evidence>
<comment type="function">
    <text evidence="6 7">Component of the post-replicative DNA mismatch repair system (MMR).</text>
</comment>
<dbReference type="PANTHER" id="PTHR11361">
    <property type="entry name" value="DNA MISMATCH REPAIR PROTEIN MUTS FAMILY MEMBER"/>
    <property type="match status" value="1"/>
</dbReference>
<dbReference type="Pfam" id="PF05188">
    <property type="entry name" value="MutS_II"/>
    <property type="match status" value="1"/>
</dbReference>
<dbReference type="PANTHER" id="PTHR11361:SF148">
    <property type="entry name" value="DNA MISMATCH REPAIR PROTEIN MSH6"/>
    <property type="match status" value="1"/>
</dbReference>
<keyword evidence="4 6" id="KW-0067">ATP-binding</keyword>
<sequence length="1172" mass="129146">MAPGPAKQTTLLGFFSKAPKPATAPSAAAEGPPPPAVATPPPTTSKRRHDTPAAAQPSSSPTPAPRTDRPAKVARTNTKPSPSSSSMTPPPSSNPDVSRQDSPNAAATSSPAASHMSSPVAGRRRAARRVNYAEPKAQSDDEDDEDDEDESGSDQDRDEFVLSDASESESSEDEGSVVESEEPSEASEPDDDVIEDVKPVRRRASPRPPSPARVATPSPATQSISIPRSRTHLTKAERRVEDEKRKRMENEQAYSFLLDVRDKDMNRPGDLNYDKRTLYIPPTAWKTFTPFEKQFWEIKQNHWDTVLFFQKGKFYELYEEDALIGHRECDLKLTDRVKMKMVGVPEASFDMFATKLLALGYKVGRVDQCETAVAKGMRVGEKSRGGGSEIVRRELRHVVTSGTIVDGHVLADDLNSYCVSVKEETTSHGTSRFGVCTLDAATAEFRYMTFEDDAILTQLETLLRSLRIKEILLEKGCLATTTLRLIKNTISSTCQLTLLKPGTEFLDEDDTRARLHTLLGTIPDNLAQLVDAGGPALCALGGLLWYLEQLHLDKDLCASQNFAERAAPAQSSSTLILDAKSLMHLHVLQNDEGTDEGTLLRLLNRCTTPFGRRLFKLWLSAPLCDVDAIQQRLDAVDYAMEHPELPEIFERFAKTLPDLERMQSRIAAGKCRPRDFLLVLRAFERFQGAKDELQALLASTSCVSTLLEQLMDTWPPVAELASSLRGHFVTSDDGSFIPVQGESETFDTAVEGVHAAEARLEKELEACTKELGLSRREVNWKHIGTNEIYQLEVPARTKVPANWIVMSQTKAAKRYYTPRTKDLIRELKEARERRLAALKRFQDYVYARFRDDVPLYTRAIRTVAHIDALLSLAKSSMALGAPACRPEMIEHTTAFFEFTQLRHPCMGPSVLTGATEFIPNDVALGRDAEDVMVLTGGNMAGKSTTARTAATALILAQVGCYVPAAAARISPIDRIASRMGANDQLFRNQSTFMVEMLEASKILREATPRSLMIMDELGRGTSTFDGQAIAYAVLHELAAKTPGLCFFMTHYTTMAESLEGYPRLANRHMEVRVDDEQRHVVFTYRLVPGIAASSYGTQVAHIAGVPEAICTKAAEVSQAFWNEAQHMHAQRSHGPLPLATLADFARLIAIGRGQATVSAAGLAVLAHALQRP</sequence>
<protein>
    <recommendedName>
        <fullName evidence="6">DNA mismatch repair protein</fullName>
    </recommendedName>
</protein>
<dbReference type="InterPro" id="IPR045076">
    <property type="entry name" value="MutS"/>
</dbReference>
<evidence type="ECO:0000259" key="9">
    <source>
        <dbReference type="PROSITE" id="PS00486"/>
    </source>
</evidence>
<dbReference type="InterPro" id="IPR016151">
    <property type="entry name" value="DNA_mismatch_repair_MutS_N"/>
</dbReference>
<proteinExistence type="inferred from homology"/>
<evidence type="ECO:0000256" key="1">
    <source>
        <dbReference type="ARBA" id="ARBA00006271"/>
    </source>
</evidence>
<keyword evidence="6 7" id="KW-0234">DNA repair</keyword>
<dbReference type="Proteomes" id="UP000037751">
    <property type="component" value="Unassembled WGS sequence"/>
</dbReference>
<dbReference type="AlphaFoldDB" id="A0A0M9VPJ2"/>
<feature type="compositionally biased region" description="Low complexity" evidence="8">
    <location>
        <begin position="212"/>
        <end position="221"/>
    </location>
</feature>
<dbReference type="Pfam" id="PF01624">
    <property type="entry name" value="MutS_I"/>
    <property type="match status" value="1"/>
</dbReference>
<dbReference type="NCBIfam" id="NF003810">
    <property type="entry name" value="PRK05399.1"/>
    <property type="match status" value="1"/>
</dbReference>
<dbReference type="InterPro" id="IPR017261">
    <property type="entry name" value="DNA_mismatch_repair_MutS/MSH"/>
</dbReference>
<feature type="compositionally biased region" description="Low complexity" evidence="8">
    <location>
        <begin position="102"/>
        <end position="121"/>
    </location>
</feature>
<comment type="caution">
    <text evidence="10">The sequence shown here is derived from an EMBL/GenBank/DDBJ whole genome shotgun (WGS) entry which is preliminary data.</text>
</comment>
<dbReference type="Gene3D" id="3.30.420.110">
    <property type="entry name" value="MutS, connector domain"/>
    <property type="match status" value="1"/>
</dbReference>
<name>A0A0M9VPJ2_9BASI</name>
<keyword evidence="11" id="KW-1185">Reference proteome</keyword>
<dbReference type="VEuPathDB" id="FungiDB:Malapachy_1135"/>
<dbReference type="Pfam" id="PF05192">
    <property type="entry name" value="MutS_III"/>
    <property type="match status" value="1"/>
</dbReference>
<dbReference type="Gene3D" id="1.10.1420.10">
    <property type="match status" value="2"/>
</dbReference>
<dbReference type="RefSeq" id="XP_017992151.1">
    <property type="nucleotide sequence ID" value="XM_018135645.1"/>
</dbReference>
<dbReference type="InterPro" id="IPR036187">
    <property type="entry name" value="DNA_mismatch_repair_MutS_sf"/>
</dbReference>
<feature type="domain" description="DNA mismatch repair proteins mutS family" evidence="9">
    <location>
        <begin position="1010"/>
        <end position="1026"/>
    </location>
</feature>
<dbReference type="STRING" id="77020.A0A0M9VPJ2"/>
<dbReference type="SUPFAM" id="SSF52540">
    <property type="entry name" value="P-loop containing nucleoside triphosphate hydrolases"/>
    <property type="match status" value="1"/>
</dbReference>
<dbReference type="InterPro" id="IPR007860">
    <property type="entry name" value="DNA_mmatch_repair_MutS_con_dom"/>
</dbReference>
<dbReference type="InterPro" id="IPR007696">
    <property type="entry name" value="DNA_mismatch_repair_MutS_core"/>
</dbReference>
<dbReference type="GO" id="GO:0140664">
    <property type="term" value="F:ATP-dependent DNA damage sensor activity"/>
    <property type="evidence" value="ECO:0007669"/>
    <property type="project" value="InterPro"/>
</dbReference>
<dbReference type="GO" id="GO:0030983">
    <property type="term" value="F:mismatched DNA binding"/>
    <property type="evidence" value="ECO:0007669"/>
    <property type="project" value="UniProtKB-UniRule"/>
</dbReference>
<dbReference type="GO" id="GO:0032301">
    <property type="term" value="C:MutSalpha complex"/>
    <property type="evidence" value="ECO:0007669"/>
    <property type="project" value="TreeGrafter"/>
</dbReference>
<dbReference type="Gene3D" id="3.40.50.300">
    <property type="entry name" value="P-loop containing nucleotide triphosphate hydrolases"/>
    <property type="match status" value="1"/>
</dbReference>
<dbReference type="SUPFAM" id="SSF53150">
    <property type="entry name" value="DNA repair protein MutS, domain II"/>
    <property type="match status" value="1"/>
</dbReference>